<dbReference type="KEGG" id="prh:LT40_00300"/>
<dbReference type="STRING" id="216142.LT40_00300"/>
<feature type="transmembrane region" description="Helical" evidence="1">
    <location>
        <begin position="64"/>
        <end position="85"/>
    </location>
</feature>
<gene>
    <name evidence="2" type="ORF">LT40_00300</name>
</gene>
<evidence type="ECO:0000313" key="3">
    <source>
        <dbReference type="Proteomes" id="UP000029499"/>
    </source>
</evidence>
<name>A0A089YQI1_9PSED</name>
<feature type="transmembrane region" description="Helical" evidence="1">
    <location>
        <begin position="6"/>
        <end position="24"/>
    </location>
</feature>
<feature type="transmembrane region" description="Helical" evidence="1">
    <location>
        <begin position="97"/>
        <end position="117"/>
    </location>
</feature>
<accession>A0A089YQI1</accession>
<reference evidence="2 3" key="1">
    <citation type="journal article" date="2015" name="J. Biotechnol.">
        <title>Complete genome sequence of Pseudomonas rhizosphaerae IH5T (=DSM 16299T), a phosphate-solubilizing rhizobacterium for bacterial biofertilizer.</title>
        <authorList>
            <person name="Kwak Y."/>
            <person name="Jung B.K."/>
            <person name="Shin J.H."/>
        </authorList>
    </citation>
    <scope>NUCLEOTIDE SEQUENCE [LARGE SCALE GENOMIC DNA]</scope>
    <source>
        <strain evidence="2">DSM 16299</strain>
    </source>
</reference>
<sequence length="202" mass="21483">MLLEYGAITVMFPIALVIAGWLWLSGARAACAMWLLTVLCTYALVGASKILFKGWGIGLPSLNIAVFSGHAMNACLMVPVLASVLARQIHPYLRWPAALAGLGFGVWFAATLVGNVIHPMAEAVMGALIGGSASLAFLLVLERWNLRRLGPTALVSGLMLITLAGTAPKFTAEHWLDQVATSLSGATKPFRHADLKRESSTL</sequence>
<dbReference type="AlphaFoldDB" id="A0A089YQI1"/>
<evidence type="ECO:0000256" key="1">
    <source>
        <dbReference type="SAM" id="Phobius"/>
    </source>
</evidence>
<feature type="transmembrane region" description="Helical" evidence="1">
    <location>
        <begin position="123"/>
        <end position="141"/>
    </location>
</feature>
<keyword evidence="1" id="KW-1133">Transmembrane helix</keyword>
<keyword evidence="3" id="KW-1185">Reference proteome</keyword>
<dbReference type="eggNOG" id="COG0671">
    <property type="taxonomic scope" value="Bacteria"/>
</dbReference>
<protein>
    <recommendedName>
        <fullName evidence="4">Phosphatidic acid phosphatase type 2/haloperoxidase domain-containing protein</fullName>
    </recommendedName>
</protein>
<dbReference type="HOGENOM" id="CLU_079852_0_0_6"/>
<evidence type="ECO:0008006" key="4">
    <source>
        <dbReference type="Google" id="ProtNLM"/>
    </source>
</evidence>
<proteinExistence type="predicted"/>
<organism evidence="2 3">
    <name type="scientific">Pseudomonas rhizosphaerae</name>
    <dbReference type="NCBI Taxonomy" id="216142"/>
    <lineage>
        <taxon>Bacteria</taxon>
        <taxon>Pseudomonadati</taxon>
        <taxon>Pseudomonadota</taxon>
        <taxon>Gammaproteobacteria</taxon>
        <taxon>Pseudomonadales</taxon>
        <taxon>Pseudomonadaceae</taxon>
        <taxon>Pseudomonas</taxon>
    </lineage>
</organism>
<dbReference type="RefSeq" id="WP_043185048.1">
    <property type="nucleotide sequence ID" value="NZ_CP009533.1"/>
</dbReference>
<keyword evidence="1" id="KW-0812">Transmembrane</keyword>
<dbReference type="EMBL" id="CP009533">
    <property type="protein sequence ID" value="AIS15925.1"/>
    <property type="molecule type" value="Genomic_DNA"/>
</dbReference>
<dbReference type="Proteomes" id="UP000029499">
    <property type="component" value="Chromosome"/>
</dbReference>
<evidence type="ECO:0000313" key="2">
    <source>
        <dbReference type="EMBL" id="AIS15925.1"/>
    </source>
</evidence>
<keyword evidence="1" id="KW-0472">Membrane</keyword>
<feature type="transmembrane region" description="Helical" evidence="1">
    <location>
        <begin position="31"/>
        <end position="52"/>
    </location>
</feature>